<feature type="compositionally biased region" description="Polar residues" evidence="1">
    <location>
        <begin position="117"/>
        <end position="129"/>
    </location>
</feature>
<name>F8P2Z7_SERL9</name>
<sequence>MSGAILAFRSRSALNLPLADLWALGAIVYKPTVSSDLSVLLLHVDEALKTDASHPLSSCHRQKDVCERYAKQTYLHHEGVLSHRRRDSFQDSGGSRNAADLAIIKDDDNRPGLADRSGQTSPVSDQRSV</sequence>
<dbReference type="HOGENOM" id="CLU_1950117_0_0_1"/>
<gene>
    <name evidence="2" type="ORF">SERLADRAFT_440548</name>
</gene>
<evidence type="ECO:0000256" key="1">
    <source>
        <dbReference type="SAM" id="MobiDB-lite"/>
    </source>
</evidence>
<reference evidence="3" key="1">
    <citation type="journal article" date="2011" name="Science">
        <title>The plant cell wall-decomposing machinery underlies the functional diversity of forest fungi.</title>
        <authorList>
            <person name="Eastwood D.C."/>
            <person name="Floudas D."/>
            <person name="Binder M."/>
            <person name="Majcherczyk A."/>
            <person name="Schneider P."/>
            <person name="Aerts A."/>
            <person name="Asiegbu F.O."/>
            <person name="Baker S.E."/>
            <person name="Barry K."/>
            <person name="Bendiksby M."/>
            <person name="Blumentritt M."/>
            <person name="Coutinho P.M."/>
            <person name="Cullen D."/>
            <person name="de Vries R.P."/>
            <person name="Gathman A."/>
            <person name="Goodell B."/>
            <person name="Henrissat B."/>
            <person name="Ihrmark K."/>
            <person name="Kauserud H."/>
            <person name="Kohler A."/>
            <person name="LaButti K."/>
            <person name="Lapidus A."/>
            <person name="Lavin J.L."/>
            <person name="Lee Y.-H."/>
            <person name="Lindquist E."/>
            <person name="Lilly W."/>
            <person name="Lucas S."/>
            <person name="Morin E."/>
            <person name="Murat C."/>
            <person name="Oguiza J.A."/>
            <person name="Park J."/>
            <person name="Pisabarro A.G."/>
            <person name="Riley R."/>
            <person name="Rosling A."/>
            <person name="Salamov A."/>
            <person name="Schmidt O."/>
            <person name="Schmutz J."/>
            <person name="Skrede I."/>
            <person name="Stenlid J."/>
            <person name="Wiebenga A."/>
            <person name="Xie X."/>
            <person name="Kuees U."/>
            <person name="Hibbett D.S."/>
            <person name="Hoffmeister D."/>
            <person name="Hoegberg N."/>
            <person name="Martin F."/>
            <person name="Grigoriev I.V."/>
            <person name="Watkinson S.C."/>
        </authorList>
    </citation>
    <scope>NUCLEOTIDE SEQUENCE [LARGE SCALE GENOMIC DNA]</scope>
    <source>
        <strain evidence="3">S7.9</strain>
    </source>
</reference>
<proteinExistence type="predicted"/>
<dbReference type="KEGG" id="sla:SERLADRAFT_440548"/>
<evidence type="ECO:0000313" key="3">
    <source>
        <dbReference type="Proteomes" id="UP000008064"/>
    </source>
</evidence>
<dbReference type="Proteomes" id="UP000008064">
    <property type="component" value="Unassembled WGS sequence"/>
</dbReference>
<dbReference type="EMBL" id="GL945437">
    <property type="protein sequence ID" value="EGO22529.1"/>
    <property type="molecule type" value="Genomic_DNA"/>
</dbReference>
<organism evidence="3">
    <name type="scientific">Serpula lacrymans var. lacrymans (strain S7.9)</name>
    <name type="common">Dry rot fungus</name>
    <dbReference type="NCBI Taxonomy" id="578457"/>
    <lineage>
        <taxon>Eukaryota</taxon>
        <taxon>Fungi</taxon>
        <taxon>Dikarya</taxon>
        <taxon>Basidiomycota</taxon>
        <taxon>Agaricomycotina</taxon>
        <taxon>Agaricomycetes</taxon>
        <taxon>Agaricomycetidae</taxon>
        <taxon>Boletales</taxon>
        <taxon>Coniophorineae</taxon>
        <taxon>Serpulaceae</taxon>
        <taxon>Serpula</taxon>
    </lineage>
</organism>
<dbReference type="RefSeq" id="XP_007321067.1">
    <property type="nucleotide sequence ID" value="XM_007321005.1"/>
</dbReference>
<accession>F8P2Z7</accession>
<evidence type="ECO:0000313" key="2">
    <source>
        <dbReference type="EMBL" id="EGO22529.1"/>
    </source>
</evidence>
<dbReference type="GeneID" id="18815385"/>
<feature type="region of interest" description="Disordered" evidence="1">
    <location>
        <begin position="84"/>
        <end position="129"/>
    </location>
</feature>
<dbReference type="AlphaFoldDB" id="F8P2Z7"/>
<protein>
    <submittedName>
        <fullName evidence="2">Uncharacterized protein</fullName>
    </submittedName>
</protein>